<protein>
    <submittedName>
        <fullName evidence="1">Uncharacterized protein</fullName>
    </submittedName>
</protein>
<name>A0AAV4SN95_CAEEX</name>
<reference evidence="1 2" key="1">
    <citation type="submission" date="2021-06" db="EMBL/GenBank/DDBJ databases">
        <title>Caerostris extrusa draft genome.</title>
        <authorList>
            <person name="Kono N."/>
            <person name="Arakawa K."/>
        </authorList>
    </citation>
    <scope>NUCLEOTIDE SEQUENCE [LARGE SCALE GENOMIC DNA]</scope>
</reference>
<dbReference type="EMBL" id="BPLR01009801">
    <property type="protein sequence ID" value="GIY34726.1"/>
    <property type="molecule type" value="Genomic_DNA"/>
</dbReference>
<gene>
    <name evidence="1" type="ORF">CEXT_476431</name>
</gene>
<comment type="caution">
    <text evidence="1">The sequence shown here is derived from an EMBL/GenBank/DDBJ whole genome shotgun (WGS) entry which is preliminary data.</text>
</comment>
<accession>A0AAV4SN95</accession>
<evidence type="ECO:0000313" key="2">
    <source>
        <dbReference type="Proteomes" id="UP001054945"/>
    </source>
</evidence>
<keyword evidence="2" id="KW-1185">Reference proteome</keyword>
<proteinExistence type="predicted"/>
<evidence type="ECO:0000313" key="1">
    <source>
        <dbReference type="EMBL" id="GIY34726.1"/>
    </source>
</evidence>
<sequence length="84" mass="9071">MNALPLFSGAACRALPPPPPSDATFSNKKFLKGQGSREGSGKVWPLEVHRFYPVALGAAASEATVWGLDFSSGDHFRSRLRELL</sequence>
<organism evidence="1 2">
    <name type="scientific">Caerostris extrusa</name>
    <name type="common">Bark spider</name>
    <name type="synonym">Caerostris bankana</name>
    <dbReference type="NCBI Taxonomy" id="172846"/>
    <lineage>
        <taxon>Eukaryota</taxon>
        <taxon>Metazoa</taxon>
        <taxon>Ecdysozoa</taxon>
        <taxon>Arthropoda</taxon>
        <taxon>Chelicerata</taxon>
        <taxon>Arachnida</taxon>
        <taxon>Araneae</taxon>
        <taxon>Araneomorphae</taxon>
        <taxon>Entelegynae</taxon>
        <taxon>Araneoidea</taxon>
        <taxon>Araneidae</taxon>
        <taxon>Caerostris</taxon>
    </lineage>
</organism>
<dbReference type="Proteomes" id="UP001054945">
    <property type="component" value="Unassembled WGS sequence"/>
</dbReference>
<dbReference type="AlphaFoldDB" id="A0AAV4SN95"/>